<keyword evidence="2" id="KW-1185">Reference proteome</keyword>
<dbReference type="AlphaFoldDB" id="A0A4R8QD92"/>
<evidence type="ECO:0008006" key="3">
    <source>
        <dbReference type="Google" id="ProtNLM"/>
    </source>
</evidence>
<dbReference type="EMBL" id="QAPG01000030">
    <property type="protein sequence ID" value="TDZ36692.1"/>
    <property type="molecule type" value="Genomic_DNA"/>
</dbReference>
<reference evidence="1 2" key="1">
    <citation type="submission" date="2018-11" db="EMBL/GenBank/DDBJ databases">
        <title>Genome sequence and assembly of Colletotrichum spinosum.</title>
        <authorList>
            <person name="Gan P."/>
            <person name="Shirasu K."/>
        </authorList>
    </citation>
    <scope>NUCLEOTIDE SEQUENCE [LARGE SCALE GENOMIC DNA]</scope>
    <source>
        <strain evidence="1 2">CBS 515.97</strain>
    </source>
</reference>
<name>A0A4R8QD92_9PEZI</name>
<evidence type="ECO:0000313" key="1">
    <source>
        <dbReference type="EMBL" id="TDZ36692.1"/>
    </source>
</evidence>
<comment type="caution">
    <text evidence="1">The sequence shown here is derived from an EMBL/GenBank/DDBJ whole genome shotgun (WGS) entry which is preliminary data.</text>
</comment>
<organism evidence="1 2">
    <name type="scientific">Colletotrichum spinosum</name>
    <dbReference type="NCBI Taxonomy" id="1347390"/>
    <lineage>
        <taxon>Eukaryota</taxon>
        <taxon>Fungi</taxon>
        <taxon>Dikarya</taxon>
        <taxon>Ascomycota</taxon>
        <taxon>Pezizomycotina</taxon>
        <taxon>Sordariomycetes</taxon>
        <taxon>Hypocreomycetidae</taxon>
        <taxon>Glomerellales</taxon>
        <taxon>Glomerellaceae</taxon>
        <taxon>Colletotrichum</taxon>
        <taxon>Colletotrichum orbiculare species complex</taxon>
    </lineage>
</organism>
<proteinExistence type="predicted"/>
<gene>
    <name evidence="1" type="ORF">C8035_v005024</name>
</gene>
<sequence length="270" mass="30931">MAALMSDFTTYDGEITSQVRIDYQDEHIFSVAETIRFNGSATLRPGNYKVTCDGQDMGKFSRDVLVADSKHLSDYITWIEHSNLPAVIEIDEVDADDLKTYLHFCKHLANFPNDVESIINCRCAGQKSIRQLPFFHRLPVLVRLCELARSLGSTTIGERLLHTLKQWLVDWPFHKPTENPCVFPQNVCERSQSSDHSMEHWFVEFAEAYNVADNSHHLGPPVAEDIAGCFSRAVSTAEWSLHCHVLFGAQYQDFVEEVLERLNWSQRAFY</sequence>
<protein>
    <recommendedName>
        <fullName evidence="3">BTB domain-containing protein</fullName>
    </recommendedName>
</protein>
<accession>A0A4R8QD92</accession>
<dbReference type="Proteomes" id="UP000295083">
    <property type="component" value="Unassembled WGS sequence"/>
</dbReference>
<evidence type="ECO:0000313" key="2">
    <source>
        <dbReference type="Proteomes" id="UP000295083"/>
    </source>
</evidence>